<name>A0ABV6SHZ6_AZOPA</name>
<organism evidence="1 2">
    <name type="scientific">Azorhizophilus paspali</name>
    <name type="common">Azotobacter paspali</name>
    <dbReference type="NCBI Taxonomy" id="69963"/>
    <lineage>
        <taxon>Bacteria</taxon>
        <taxon>Pseudomonadati</taxon>
        <taxon>Pseudomonadota</taxon>
        <taxon>Gammaproteobacteria</taxon>
        <taxon>Pseudomonadales</taxon>
        <taxon>Pseudomonadaceae</taxon>
        <taxon>Azorhizophilus</taxon>
    </lineage>
</organism>
<dbReference type="InterPro" id="IPR009678">
    <property type="entry name" value="Phage_tail_completion_R"/>
</dbReference>
<protein>
    <submittedName>
        <fullName evidence="1">Phage tail protein</fullName>
    </submittedName>
</protein>
<dbReference type="Pfam" id="PF06891">
    <property type="entry name" value="P2_Phage_GpR"/>
    <property type="match status" value="1"/>
</dbReference>
<evidence type="ECO:0000313" key="2">
    <source>
        <dbReference type="Proteomes" id="UP001589891"/>
    </source>
</evidence>
<gene>
    <name evidence="1" type="ORF">ACFFGX_04210</name>
</gene>
<sequence>MNKPESLRAHLLAAVPELRHDPDRLLIVIDKGCIRSTAAPGLSFEYSYTLNLLLTDYVGHPDAIAIPLLAWLHVNQSELLVNLEKGKEAIQFEAEVLANDKVDLLITLPLTERVIVKKLPDGTLQVTHAAEPQYTEQLESTHLQVYADGELIAEWDTPAPTGVALATPHPGPTRYA</sequence>
<proteinExistence type="predicted"/>
<dbReference type="EMBL" id="JBHLSS010000028">
    <property type="protein sequence ID" value="MFC0708828.1"/>
    <property type="molecule type" value="Genomic_DNA"/>
</dbReference>
<dbReference type="RefSeq" id="WP_376943151.1">
    <property type="nucleotide sequence ID" value="NZ_JBHLSS010000028.1"/>
</dbReference>
<dbReference type="Proteomes" id="UP001589891">
    <property type="component" value="Unassembled WGS sequence"/>
</dbReference>
<accession>A0ABV6SHZ6</accession>
<reference evidence="1 2" key="1">
    <citation type="submission" date="2024-09" db="EMBL/GenBank/DDBJ databases">
        <authorList>
            <person name="Sun Q."/>
            <person name="Mori K."/>
        </authorList>
    </citation>
    <scope>NUCLEOTIDE SEQUENCE [LARGE SCALE GENOMIC DNA]</scope>
    <source>
        <strain evidence="1 2">NCAIM B.01794</strain>
    </source>
</reference>
<keyword evidence="2" id="KW-1185">Reference proteome</keyword>
<evidence type="ECO:0000313" key="1">
    <source>
        <dbReference type="EMBL" id="MFC0708828.1"/>
    </source>
</evidence>
<comment type="caution">
    <text evidence="1">The sequence shown here is derived from an EMBL/GenBank/DDBJ whole genome shotgun (WGS) entry which is preliminary data.</text>
</comment>